<dbReference type="Proteomes" id="UP001595721">
    <property type="component" value="Unassembled WGS sequence"/>
</dbReference>
<dbReference type="PROSITE" id="PS00330">
    <property type="entry name" value="HEMOLYSIN_CALCIUM"/>
    <property type="match status" value="2"/>
</dbReference>
<dbReference type="PANTHER" id="PTHR38340:SF1">
    <property type="entry name" value="S-LAYER PROTEIN"/>
    <property type="match status" value="1"/>
</dbReference>
<dbReference type="Gene3D" id="2.150.10.10">
    <property type="entry name" value="Serralysin-like metalloprotease, C-terminal"/>
    <property type="match status" value="2"/>
</dbReference>
<evidence type="ECO:0000313" key="3">
    <source>
        <dbReference type="EMBL" id="MFC3528336.1"/>
    </source>
</evidence>
<dbReference type="PANTHER" id="PTHR38340">
    <property type="entry name" value="S-LAYER PROTEIN"/>
    <property type="match status" value="1"/>
</dbReference>
<comment type="subcellular location">
    <subcellularLocation>
        <location evidence="1">Secreted</location>
    </subcellularLocation>
</comment>
<name>A0ABV7R4X2_9RHOB</name>
<evidence type="ECO:0000313" key="4">
    <source>
        <dbReference type="Proteomes" id="UP001595721"/>
    </source>
</evidence>
<dbReference type="SUPFAM" id="SSF51120">
    <property type="entry name" value="beta-Roll"/>
    <property type="match status" value="2"/>
</dbReference>
<dbReference type="RefSeq" id="WP_377744050.1">
    <property type="nucleotide sequence ID" value="NZ_JBHRXJ010000005.1"/>
</dbReference>
<keyword evidence="2" id="KW-0964">Secreted</keyword>
<gene>
    <name evidence="3" type="ORF">ACFOMH_09115</name>
</gene>
<dbReference type="InterPro" id="IPR001343">
    <property type="entry name" value="Hemolysn_Ca-bd"/>
</dbReference>
<protein>
    <submittedName>
        <fullName evidence="3">Calcium-binding protein</fullName>
    </submittedName>
</protein>
<dbReference type="InterPro" id="IPR050557">
    <property type="entry name" value="RTX_toxin/Mannuronan_C5-epim"/>
</dbReference>
<reference evidence="4" key="1">
    <citation type="journal article" date="2019" name="Int. J. Syst. Evol. Microbiol.">
        <title>The Global Catalogue of Microorganisms (GCM) 10K type strain sequencing project: providing services to taxonomists for standard genome sequencing and annotation.</title>
        <authorList>
            <consortium name="The Broad Institute Genomics Platform"/>
            <consortium name="The Broad Institute Genome Sequencing Center for Infectious Disease"/>
            <person name="Wu L."/>
            <person name="Ma J."/>
        </authorList>
    </citation>
    <scope>NUCLEOTIDE SEQUENCE [LARGE SCALE GENOMIC DNA]</scope>
    <source>
        <strain evidence="4">KCTC 42899</strain>
    </source>
</reference>
<evidence type="ECO:0000256" key="1">
    <source>
        <dbReference type="ARBA" id="ARBA00004613"/>
    </source>
</evidence>
<accession>A0ABV7R4X2</accession>
<organism evidence="3 4">
    <name type="scientific">Paracoccus mangrovi</name>
    <dbReference type="NCBI Taxonomy" id="1715645"/>
    <lineage>
        <taxon>Bacteria</taxon>
        <taxon>Pseudomonadati</taxon>
        <taxon>Pseudomonadota</taxon>
        <taxon>Alphaproteobacteria</taxon>
        <taxon>Rhodobacterales</taxon>
        <taxon>Paracoccaceae</taxon>
        <taxon>Paracoccus</taxon>
    </lineage>
</organism>
<sequence>MEVQKIQIAEPVLGAQILAPVTAEVVYWEAGAGFPMAIGAGRAFDPNIYEAYNDRLGAPSSGDHIVLDGISAKIVLTSWNDGYALCNGARINFSDIERVHGTDGNDIVRAGKAQAFDGWRGISVFTGDGNDDIVGSAYDDLIDPGTGNNIIRAGAGTDLVNAGGGNDTVYMGEGDDNFRWGRGGADWLDPGEDLVYGGEGNDVFNAWAWRGGDRNAWEGVTLTVTGTRADGAISGRALVALGDTGDSANARYQGMELLWTHNGNDTVDGSAARVTDHIGFHANTRWGSDVLIGSSGHDTLEGGEGRDTITGGAGNDLIATNGDWWAMNAAGDGDADTLIFLHGSGQDTVTGFDVGTDILDFGDRDYVASVNHAGTLIDLGFGDEVLLAGVFNYV</sequence>
<dbReference type="Pfam" id="PF00353">
    <property type="entry name" value="HemolysinCabind"/>
    <property type="match status" value="5"/>
</dbReference>
<comment type="caution">
    <text evidence="3">The sequence shown here is derived from an EMBL/GenBank/DDBJ whole genome shotgun (WGS) entry which is preliminary data.</text>
</comment>
<evidence type="ECO:0000256" key="2">
    <source>
        <dbReference type="ARBA" id="ARBA00022525"/>
    </source>
</evidence>
<dbReference type="InterPro" id="IPR011049">
    <property type="entry name" value="Serralysin-like_metalloprot_C"/>
</dbReference>
<dbReference type="EMBL" id="JBHRXJ010000005">
    <property type="protein sequence ID" value="MFC3528336.1"/>
    <property type="molecule type" value="Genomic_DNA"/>
</dbReference>
<proteinExistence type="predicted"/>
<keyword evidence="4" id="KW-1185">Reference proteome</keyword>
<dbReference type="PRINTS" id="PR00313">
    <property type="entry name" value="CABNDNGRPT"/>
</dbReference>
<dbReference type="InterPro" id="IPR018511">
    <property type="entry name" value="Hemolysin-typ_Ca-bd_CS"/>
</dbReference>